<dbReference type="CDD" id="cd00082">
    <property type="entry name" value="HisKA"/>
    <property type="match status" value="1"/>
</dbReference>
<keyword evidence="4 7" id="KW-0597">Phosphoprotein</keyword>
<dbReference type="RefSeq" id="WP_166700918.1">
    <property type="nucleotide sequence ID" value="NZ_JAAQTL010000002.1"/>
</dbReference>
<dbReference type="PANTHER" id="PTHR43047:SF9">
    <property type="entry name" value="HISTIDINE KINASE"/>
    <property type="match status" value="1"/>
</dbReference>
<sequence>MRDLSAPWLEKVWRRTSLVQRLTCVALVPTAISAILLVTLLTRHQMDTLHEMGRSTADAIAQQAATVSGDALRTGERRELGRIAQSIVQLPQVSRVRISDRDGEILADRVNGSIAAAGDDDDNGLTVSREILDPLSRRAVGSVTVDVSVEDAVAAQRASLHNALVWLALSLLIAVMIGWSTARWLSAPLRNLAIAVRQLGLGDRTVVVPVTDDTEIGDLQRGFNGAASKLLHAQIGMEREIATATDELARKNAALEAASVAKARFLAAASHDLRQPLYALTLFSSGLAVDEYDPVRLNRIAHIQECVESLDHLFGELLDLSRLETGAMPAVIRDVPLDEVFEEVSVNFRMVAEQHDLRLVVRTTRLWVRSDRTMLARILNNLVSNALRYTRTGGVLVGARRRQDGSVRVDVWDTGLGIAKEHLQHIFDEFYRVEGGPETGRPEGTRRGLGLGLSTVQKLAGLLGTRATVRSRPGKGTLFSIVLPEAQPGMMDAAPAPAVDPGMPRDIVGMRVLVIDDEPTILAGISYLLGSWGCEVMTAEDAQQAMEAVHQWMQPPDIVISDLRLREGTGMEVIDLLDRYYRRRPGDPPPFARVLITGETRGEFLHHIDQTATQVLFKPVSPERLHEVMVSAWTVHRAAV</sequence>
<dbReference type="Gene3D" id="3.40.50.2300">
    <property type="match status" value="1"/>
</dbReference>
<evidence type="ECO:0000259" key="9">
    <source>
        <dbReference type="PROSITE" id="PS50109"/>
    </source>
</evidence>
<keyword evidence="6" id="KW-0418">Kinase</keyword>
<dbReference type="InterPro" id="IPR036097">
    <property type="entry name" value="HisK_dim/P_sf"/>
</dbReference>
<evidence type="ECO:0000256" key="3">
    <source>
        <dbReference type="ARBA" id="ARBA00012438"/>
    </source>
</evidence>
<comment type="catalytic activity">
    <reaction evidence="1">
        <text>ATP + protein L-histidine = ADP + protein N-phospho-L-histidine.</text>
        <dbReference type="EC" id="2.7.13.3"/>
    </reaction>
</comment>
<dbReference type="GO" id="GO:0000155">
    <property type="term" value="F:phosphorelay sensor kinase activity"/>
    <property type="evidence" value="ECO:0007669"/>
    <property type="project" value="InterPro"/>
</dbReference>
<keyword evidence="8" id="KW-0472">Membrane</keyword>
<dbReference type="SUPFAM" id="SSF52172">
    <property type="entry name" value="CheY-like"/>
    <property type="match status" value="1"/>
</dbReference>
<dbReference type="GO" id="GO:0005886">
    <property type="term" value="C:plasma membrane"/>
    <property type="evidence" value="ECO:0007669"/>
    <property type="project" value="TreeGrafter"/>
</dbReference>
<protein>
    <recommendedName>
        <fullName evidence="3">histidine kinase</fullName>
        <ecNumber evidence="3">2.7.13.3</ecNumber>
    </recommendedName>
</protein>
<accession>A0A7X5QX98</accession>
<dbReference type="Pfam" id="PF00672">
    <property type="entry name" value="HAMP"/>
    <property type="match status" value="1"/>
</dbReference>
<dbReference type="InterPro" id="IPR003660">
    <property type="entry name" value="HAMP_dom"/>
</dbReference>
<feature type="domain" description="Response regulatory" evidence="10">
    <location>
        <begin position="511"/>
        <end position="633"/>
    </location>
</feature>
<evidence type="ECO:0000259" key="10">
    <source>
        <dbReference type="PROSITE" id="PS50110"/>
    </source>
</evidence>
<dbReference type="SMART" id="SM00448">
    <property type="entry name" value="REC"/>
    <property type="match status" value="1"/>
</dbReference>
<name>A0A7X5QX98_9GAMM</name>
<dbReference type="CDD" id="cd06225">
    <property type="entry name" value="HAMP"/>
    <property type="match status" value="1"/>
</dbReference>
<dbReference type="EC" id="2.7.13.3" evidence="3"/>
<dbReference type="InterPro" id="IPR004358">
    <property type="entry name" value="Sig_transdc_His_kin-like_C"/>
</dbReference>
<gene>
    <name evidence="12" type="ORF">HBF32_16720</name>
</gene>
<dbReference type="AlphaFoldDB" id="A0A7X5QX98"/>
<evidence type="ECO:0000256" key="1">
    <source>
        <dbReference type="ARBA" id="ARBA00000085"/>
    </source>
</evidence>
<dbReference type="CDD" id="cd00156">
    <property type="entry name" value="REC"/>
    <property type="match status" value="1"/>
</dbReference>
<dbReference type="Proteomes" id="UP000518878">
    <property type="component" value="Unassembled WGS sequence"/>
</dbReference>
<dbReference type="SMART" id="SM00304">
    <property type="entry name" value="HAMP"/>
    <property type="match status" value="1"/>
</dbReference>
<keyword evidence="13" id="KW-1185">Reference proteome</keyword>
<dbReference type="InterPro" id="IPR011006">
    <property type="entry name" value="CheY-like_superfamily"/>
</dbReference>
<feature type="domain" description="HAMP" evidence="11">
    <location>
        <begin position="183"/>
        <end position="235"/>
    </location>
</feature>
<dbReference type="Pfam" id="PF00512">
    <property type="entry name" value="HisKA"/>
    <property type="match status" value="1"/>
</dbReference>
<dbReference type="PROSITE" id="PS50110">
    <property type="entry name" value="RESPONSE_REGULATORY"/>
    <property type="match status" value="1"/>
</dbReference>
<evidence type="ECO:0000256" key="5">
    <source>
        <dbReference type="ARBA" id="ARBA00022679"/>
    </source>
</evidence>
<dbReference type="InterPro" id="IPR003661">
    <property type="entry name" value="HisK_dim/P_dom"/>
</dbReference>
<dbReference type="PROSITE" id="PS50885">
    <property type="entry name" value="HAMP"/>
    <property type="match status" value="1"/>
</dbReference>
<dbReference type="InterPro" id="IPR005467">
    <property type="entry name" value="His_kinase_dom"/>
</dbReference>
<dbReference type="Gene3D" id="1.10.287.130">
    <property type="match status" value="1"/>
</dbReference>
<comment type="subcellular location">
    <subcellularLocation>
        <location evidence="2">Membrane</location>
    </subcellularLocation>
</comment>
<dbReference type="SMART" id="SM00388">
    <property type="entry name" value="HisKA"/>
    <property type="match status" value="1"/>
</dbReference>
<organism evidence="12 13">
    <name type="scientific">Luteibacter yeojuensis</name>
    <dbReference type="NCBI Taxonomy" id="345309"/>
    <lineage>
        <taxon>Bacteria</taxon>
        <taxon>Pseudomonadati</taxon>
        <taxon>Pseudomonadota</taxon>
        <taxon>Gammaproteobacteria</taxon>
        <taxon>Lysobacterales</taxon>
        <taxon>Rhodanobacteraceae</taxon>
        <taxon>Luteibacter</taxon>
    </lineage>
</organism>
<comment type="caution">
    <text evidence="12">The sequence shown here is derived from an EMBL/GenBank/DDBJ whole genome shotgun (WGS) entry which is preliminary data.</text>
</comment>
<evidence type="ECO:0000256" key="4">
    <source>
        <dbReference type="ARBA" id="ARBA00022553"/>
    </source>
</evidence>
<dbReference type="PANTHER" id="PTHR43047">
    <property type="entry name" value="TWO-COMPONENT HISTIDINE PROTEIN KINASE"/>
    <property type="match status" value="1"/>
</dbReference>
<dbReference type="InterPro" id="IPR036890">
    <property type="entry name" value="HATPase_C_sf"/>
</dbReference>
<keyword evidence="8" id="KW-1133">Transmembrane helix</keyword>
<evidence type="ECO:0000259" key="11">
    <source>
        <dbReference type="PROSITE" id="PS50885"/>
    </source>
</evidence>
<evidence type="ECO:0000313" key="13">
    <source>
        <dbReference type="Proteomes" id="UP000518878"/>
    </source>
</evidence>
<feature type="transmembrane region" description="Helical" evidence="8">
    <location>
        <begin position="20"/>
        <end position="42"/>
    </location>
</feature>
<dbReference type="GO" id="GO:0009927">
    <property type="term" value="F:histidine phosphotransfer kinase activity"/>
    <property type="evidence" value="ECO:0007669"/>
    <property type="project" value="TreeGrafter"/>
</dbReference>
<dbReference type="Gene3D" id="6.10.340.10">
    <property type="match status" value="1"/>
</dbReference>
<dbReference type="PROSITE" id="PS50109">
    <property type="entry name" value="HIS_KIN"/>
    <property type="match status" value="1"/>
</dbReference>
<evidence type="ECO:0000313" key="12">
    <source>
        <dbReference type="EMBL" id="NID17123.1"/>
    </source>
</evidence>
<dbReference type="Pfam" id="PF02518">
    <property type="entry name" value="HATPase_c"/>
    <property type="match status" value="1"/>
</dbReference>
<feature type="modified residue" description="4-aspartylphosphate" evidence="7">
    <location>
        <position position="562"/>
    </location>
</feature>
<dbReference type="InterPro" id="IPR003594">
    <property type="entry name" value="HATPase_dom"/>
</dbReference>
<feature type="domain" description="Histidine kinase" evidence="9">
    <location>
        <begin position="268"/>
        <end position="487"/>
    </location>
</feature>
<dbReference type="CDD" id="cd00075">
    <property type="entry name" value="HATPase"/>
    <property type="match status" value="1"/>
</dbReference>
<dbReference type="InterPro" id="IPR001789">
    <property type="entry name" value="Sig_transdc_resp-reg_receiver"/>
</dbReference>
<feature type="transmembrane region" description="Helical" evidence="8">
    <location>
        <begin position="163"/>
        <end position="182"/>
    </location>
</feature>
<dbReference type="SUPFAM" id="SSF47384">
    <property type="entry name" value="Homodimeric domain of signal transducing histidine kinase"/>
    <property type="match status" value="1"/>
</dbReference>
<dbReference type="FunFam" id="3.30.565.10:FF:000049">
    <property type="entry name" value="Two-component sensor histidine kinase"/>
    <property type="match status" value="1"/>
</dbReference>
<keyword evidence="8" id="KW-0812">Transmembrane</keyword>
<evidence type="ECO:0000256" key="6">
    <source>
        <dbReference type="ARBA" id="ARBA00022777"/>
    </source>
</evidence>
<proteinExistence type="predicted"/>
<dbReference type="PRINTS" id="PR00344">
    <property type="entry name" value="BCTRLSENSOR"/>
</dbReference>
<dbReference type="Pfam" id="PF00072">
    <property type="entry name" value="Response_reg"/>
    <property type="match status" value="1"/>
</dbReference>
<keyword evidence="5" id="KW-0808">Transferase</keyword>
<dbReference type="SUPFAM" id="SSF55874">
    <property type="entry name" value="ATPase domain of HSP90 chaperone/DNA topoisomerase II/histidine kinase"/>
    <property type="match status" value="1"/>
</dbReference>
<evidence type="ECO:0000256" key="7">
    <source>
        <dbReference type="PROSITE-ProRule" id="PRU00169"/>
    </source>
</evidence>
<evidence type="ECO:0000256" key="2">
    <source>
        <dbReference type="ARBA" id="ARBA00004370"/>
    </source>
</evidence>
<dbReference type="SUPFAM" id="SSF158472">
    <property type="entry name" value="HAMP domain-like"/>
    <property type="match status" value="1"/>
</dbReference>
<reference evidence="12 13" key="1">
    <citation type="journal article" date="2006" name="Int. J. Syst. Evol. Microbiol.">
        <title>Dyella yeojuensis sp. nov., isolated from greenhouse soil in Korea.</title>
        <authorList>
            <person name="Kim B.Y."/>
            <person name="Weon H.Y."/>
            <person name="Lee K.H."/>
            <person name="Seok S.J."/>
            <person name="Kwon S.W."/>
            <person name="Go S.J."/>
            <person name="Stackebrandt E."/>
        </authorList>
    </citation>
    <scope>NUCLEOTIDE SEQUENCE [LARGE SCALE GENOMIC DNA]</scope>
    <source>
        <strain evidence="12 13">DSM 17673</strain>
    </source>
</reference>
<dbReference type="EMBL" id="JAAQTL010000002">
    <property type="protein sequence ID" value="NID17123.1"/>
    <property type="molecule type" value="Genomic_DNA"/>
</dbReference>
<dbReference type="SMART" id="SM00387">
    <property type="entry name" value="HATPase_c"/>
    <property type="match status" value="1"/>
</dbReference>
<evidence type="ECO:0000256" key="8">
    <source>
        <dbReference type="SAM" id="Phobius"/>
    </source>
</evidence>
<dbReference type="Gene3D" id="3.30.565.10">
    <property type="entry name" value="Histidine kinase-like ATPase, C-terminal domain"/>
    <property type="match status" value="1"/>
</dbReference>